<dbReference type="EC" id="2.7.13.3" evidence="2"/>
<evidence type="ECO:0000256" key="6">
    <source>
        <dbReference type="SAM" id="Phobius"/>
    </source>
</evidence>
<keyword evidence="6" id="KW-1133">Transmembrane helix</keyword>
<organism evidence="8 9">
    <name type="scientific">Acinetobacter junii</name>
    <dbReference type="NCBI Taxonomy" id="40215"/>
    <lineage>
        <taxon>Bacteria</taxon>
        <taxon>Pseudomonadati</taxon>
        <taxon>Pseudomonadota</taxon>
        <taxon>Gammaproteobacteria</taxon>
        <taxon>Moraxellales</taxon>
        <taxon>Moraxellaceae</taxon>
        <taxon>Acinetobacter</taxon>
    </lineage>
</organism>
<keyword evidence="6" id="KW-0812">Transmembrane</keyword>
<evidence type="ECO:0000313" key="8">
    <source>
        <dbReference type="EMBL" id="QUY37729.1"/>
    </source>
</evidence>
<dbReference type="CDD" id="cd16917">
    <property type="entry name" value="HATPase_UhpB-NarQ-NarX-like"/>
    <property type="match status" value="1"/>
</dbReference>
<feature type="transmembrane region" description="Helical" evidence="6">
    <location>
        <begin position="64"/>
        <end position="81"/>
    </location>
</feature>
<evidence type="ECO:0000256" key="3">
    <source>
        <dbReference type="ARBA" id="ARBA00022679"/>
    </source>
</evidence>
<sequence length="425" mass="48847">MDNYPNHQFILLIPIFLIGLSLITTFFWTKQRQCLSVLWLGFALFSAGSVLLTQSLIIPTHFHQWSMLLGFMYVFTFIALVQSISLRLKRQISWTLCLFTLVLMEVGLFYYSFMENNLDRRVVLVGLATALVFSHQLPTILKLKPQHPIDQWLRLTFIMVCTLMITKAILNLKFLFNANFDHYFTHNSSWFILQFFVLMFSIIFSALIIASNVKDVFKVQQLEIENTKLQERLHLSQDMHNTLGHSLAQSMNIISNSKKNLNNQQILSMLKIFRDDLRQVIDSSSSLGATPPSTPILWGAPLRHRFSQILDELGIHSEWIFAAEWLTPPTQLECLTLQRVAEEALNNIIKHSHATHVIVKLYFSASQHLILEIEDNGIGFDIDILKVTNISVGLNNMRLRTEKIQAQMNINSQSGKTLISVIKSI</sequence>
<keyword evidence="6" id="KW-0472">Membrane</keyword>
<feature type="transmembrane region" description="Helical" evidence="6">
    <location>
        <begin position="190"/>
        <end position="210"/>
    </location>
</feature>
<evidence type="ECO:0000256" key="2">
    <source>
        <dbReference type="ARBA" id="ARBA00012438"/>
    </source>
</evidence>
<evidence type="ECO:0000313" key="9">
    <source>
        <dbReference type="Proteomes" id="UP000679388"/>
    </source>
</evidence>
<dbReference type="Pfam" id="PF02518">
    <property type="entry name" value="HATPase_c"/>
    <property type="match status" value="1"/>
</dbReference>
<keyword evidence="4" id="KW-0418">Kinase</keyword>
<dbReference type="InterPro" id="IPR036890">
    <property type="entry name" value="HATPase_C_sf"/>
</dbReference>
<dbReference type="EMBL" id="CP059558">
    <property type="protein sequence ID" value="QUY37729.1"/>
    <property type="molecule type" value="Genomic_DNA"/>
</dbReference>
<reference evidence="8" key="1">
    <citation type="submission" date="2020-07" db="EMBL/GenBank/DDBJ databases">
        <title>Acinetobacter junii strain YR7 chromosome and plasmid pNDM-YR7.</title>
        <authorList>
            <person name="Tang B."/>
        </authorList>
    </citation>
    <scope>NUCLEOTIDE SEQUENCE</scope>
    <source>
        <strain evidence="8">YR7</strain>
    </source>
</reference>
<gene>
    <name evidence="8" type="ORF">H2677_06055</name>
</gene>
<dbReference type="SUPFAM" id="SSF55874">
    <property type="entry name" value="ATPase domain of HSP90 chaperone/DNA topoisomerase II/histidine kinase"/>
    <property type="match status" value="1"/>
</dbReference>
<dbReference type="InterPro" id="IPR003594">
    <property type="entry name" value="HATPase_dom"/>
</dbReference>
<evidence type="ECO:0000256" key="1">
    <source>
        <dbReference type="ARBA" id="ARBA00000085"/>
    </source>
</evidence>
<dbReference type="Proteomes" id="UP000679388">
    <property type="component" value="Chromosome"/>
</dbReference>
<dbReference type="GO" id="GO:0000160">
    <property type="term" value="P:phosphorelay signal transduction system"/>
    <property type="evidence" value="ECO:0007669"/>
    <property type="project" value="UniProtKB-KW"/>
</dbReference>
<evidence type="ECO:0000256" key="5">
    <source>
        <dbReference type="ARBA" id="ARBA00023012"/>
    </source>
</evidence>
<comment type="catalytic activity">
    <reaction evidence="1">
        <text>ATP + protein L-histidine = ADP + protein N-phospho-L-histidine.</text>
        <dbReference type="EC" id="2.7.13.3"/>
    </reaction>
</comment>
<evidence type="ECO:0000256" key="4">
    <source>
        <dbReference type="ARBA" id="ARBA00022777"/>
    </source>
</evidence>
<keyword evidence="3" id="KW-0808">Transferase</keyword>
<dbReference type="PANTHER" id="PTHR24421:SF10">
    <property type="entry name" value="NITRATE_NITRITE SENSOR PROTEIN NARQ"/>
    <property type="match status" value="1"/>
</dbReference>
<name>A0AAX1ML91_ACIJU</name>
<keyword evidence="5" id="KW-0902">Two-component regulatory system</keyword>
<feature type="transmembrane region" description="Helical" evidence="6">
    <location>
        <begin position="93"/>
        <end position="111"/>
    </location>
</feature>
<dbReference type="InterPro" id="IPR050482">
    <property type="entry name" value="Sensor_HK_TwoCompSys"/>
</dbReference>
<dbReference type="Gene3D" id="3.30.565.10">
    <property type="entry name" value="Histidine kinase-like ATPase, C-terminal domain"/>
    <property type="match status" value="1"/>
</dbReference>
<dbReference type="GeneID" id="70092074"/>
<evidence type="ECO:0000259" key="7">
    <source>
        <dbReference type="Pfam" id="PF02518"/>
    </source>
</evidence>
<protein>
    <recommendedName>
        <fullName evidence="2">histidine kinase</fullName>
        <ecNumber evidence="2">2.7.13.3</ecNumber>
    </recommendedName>
</protein>
<accession>A0AAX1ML91</accession>
<dbReference type="GO" id="GO:0004673">
    <property type="term" value="F:protein histidine kinase activity"/>
    <property type="evidence" value="ECO:0007669"/>
    <property type="project" value="UniProtKB-EC"/>
</dbReference>
<proteinExistence type="predicted"/>
<feature type="transmembrane region" description="Helical" evidence="6">
    <location>
        <begin position="6"/>
        <end position="28"/>
    </location>
</feature>
<feature type="transmembrane region" description="Helical" evidence="6">
    <location>
        <begin position="152"/>
        <end position="170"/>
    </location>
</feature>
<feature type="transmembrane region" description="Helical" evidence="6">
    <location>
        <begin position="35"/>
        <end position="58"/>
    </location>
</feature>
<dbReference type="AlphaFoldDB" id="A0AAX1ML91"/>
<dbReference type="PANTHER" id="PTHR24421">
    <property type="entry name" value="NITRATE/NITRITE SENSOR PROTEIN NARX-RELATED"/>
    <property type="match status" value="1"/>
</dbReference>
<dbReference type="RefSeq" id="WP_212639371.1">
    <property type="nucleotide sequence ID" value="NZ_CP059558.1"/>
</dbReference>
<feature type="domain" description="Histidine kinase/HSP90-like ATPase" evidence="7">
    <location>
        <begin position="336"/>
        <end position="417"/>
    </location>
</feature>